<dbReference type="AlphaFoldDB" id="A0A2A4G726"/>
<dbReference type="OrthoDB" id="5382295at2"/>
<dbReference type="RefSeq" id="WP_097440357.1">
    <property type="nucleotide sequence ID" value="NZ_KZ300476.1"/>
</dbReference>
<keyword evidence="2" id="KW-1185">Reference proteome</keyword>
<gene>
    <name evidence="1" type="ORF">B7P33_07985</name>
</gene>
<proteinExistence type="predicted"/>
<comment type="caution">
    <text evidence="1">The sequence shown here is derived from an EMBL/GenBank/DDBJ whole genome shotgun (WGS) entry which is preliminary data.</text>
</comment>
<reference evidence="1 2" key="1">
    <citation type="submission" date="2017-04" db="EMBL/GenBank/DDBJ databases">
        <title>A new member of the family Flavobacteriaceae isolated from ascidians.</title>
        <authorList>
            <person name="Chen L."/>
        </authorList>
    </citation>
    <scope>NUCLEOTIDE SEQUENCE [LARGE SCALE GENOMIC DNA]</scope>
    <source>
        <strain evidence="1 2">HQA918</strain>
    </source>
</reference>
<name>A0A2A4G726_9FLAO</name>
<sequence>MNFNSTLLFTLTITLLTSCKTPKENTPFERLTGSWERQNDQNRQKTFEYWETSASDYIGHGYTLQLGDTLKQERMLIRKQGSNWVLGVKVPEEKDTVFFALKAMDAHSFSFVNDSIDFPNLIQYEFMGDSLVAQVSNDEFHIDFLFTKK</sequence>
<evidence type="ECO:0000313" key="2">
    <source>
        <dbReference type="Proteomes" id="UP000219559"/>
    </source>
</evidence>
<organism evidence="1 2">
    <name type="scientific">Sediminicola luteus</name>
    <dbReference type="NCBI Taxonomy" id="319238"/>
    <lineage>
        <taxon>Bacteria</taxon>
        <taxon>Pseudomonadati</taxon>
        <taxon>Bacteroidota</taxon>
        <taxon>Flavobacteriia</taxon>
        <taxon>Flavobacteriales</taxon>
        <taxon>Flavobacteriaceae</taxon>
        <taxon>Sediminicola</taxon>
    </lineage>
</organism>
<dbReference type="EMBL" id="NBWU01000003">
    <property type="protein sequence ID" value="PCE64233.1"/>
    <property type="molecule type" value="Genomic_DNA"/>
</dbReference>
<protein>
    <submittedName>
        <fullName evidence="1">Uncharacterized protein</fullName>
    </submittedName>
</protein>
<evidence type="ECO:0000313" key="1">
    <source>
        <dbReference type="EMBL" id="PCE64233.1"/>
    </source>
</evidence>
<accession>A0A2A4G726</accession>
<dbReference type="Proteomes" id="UP000219559">
    <property type="component" value="Unassembled WGS sequence"/>
</dbReference>